<gene>
    <name evidence="5" type="ORF">O3V59_20615</name>
</gene>
<dbReference type="CDD" id="cd06565">
    <property type="entry name" value="GH20_GcnA-like"/>
    <property type="match status" value="1"/>
</dbReference>
<dbReference type="InterPro" id="IPR038901">
    <property type="entry name" value="HEXDC-like"/>
</dbReference>
<dbReference type="PANTHER" id="PTHR21040">
    <property type="entry name" value="BCDNA.GH04120"/>
    <property type="match status" value="1"/>
</dbReference>
<protein>
    <submittedName>
        <fullName evidence="5">Beta-N-acetylhexosaminidase</fullName>
    </submittedName>
</protein>
<sequence>MGKRLGIRLDGELAELAAGVEALSGELGVFHAPDGIPVRAIRTPGDMTVSWENGRGEIRYGQPIHFFRGLGLLVEALREAPERPVRLREEPQFAMNGVMVDASRNAVPTVDSVKTLLRHMAVMGLNVLMLYTEDTYTVDSQPYFGYMRGRYTPRELREIDDYAHQFGIEVIPCIQTLAHLETFLKWRAADGLRDTPDVLLAGDERTYRFVEEMITAAARPFRSKNIHIGMDEAHGLGRGRYLDLYGYRPRFEIMTHHLNSVLAITRRLGLAPMIWSDMYIRIGSKTGDYYDEAAVIPPDVIAGMPRDVRFVYWDYYHTDPAFYEKYIRLHKQFGSPPVFAGGIWTFSGIGTHYEKTFLATNAALEACKREGITDVFAAIWMDDGGENHLFSSLLGLQLFAEHGYARQLDEGKLSRRFRFCAGADPEAFRLLGSIDTPPGAEWRQTLEPDNPGRYLLWQDVLLGLFDRHVEGRDVASHYRRLAGALAEAARQNEAWRHVFEVPVRLCEVLSVKSEIGIRLKRGYEENRRDELERLCARDLPELHRRVDELRRAHRDQWHHIYKPFGWEVLDIRYGGLLARIDTAIRRVTDYLQGTIGNIEELEAERLYFDGPQRAHGEGMGRCNRYRHICTANVL</sequence>
<dbReference type="Pfam" id="PF18088">
    <property type="entry name" value="Glyco_H_20C_C"/>
    <property type="match status" value="1"/>
</dbReference>
<evidence type="ECO:0000259" key="3">
    <source>
        <dbReference type="Pfam" id="PF00728"/>
    </source>
</evidence>
<dbReference type="RefSeq" id="WP_271140932.1">
    <property type="nucleotide sequence ID" value="NZ_JAPYYP010000041.1"/>
</dbReference>
<proteinExistence type="inferred from homology"/>
<feature type="domain" description="Glycoside hydrolase family 20 catalytic" evidence="3">
    <location>
        <begin position="94"/>
        <end position="234"/>
    </location>
</feature>
<dbReference type="InterPro" id="IPR015883">
    <property type="entry name" value="Glyco_hydro_20_cat"/>
</dbReference>
<dbReference type="Pfam" id="PF00728">
    <property type="entry name" value="Glyco_hydro_20"/>
    <property type="match status" value="1"/>
</dbReference>
<dbReference type="AlphaFoldDB" id="A0A9X3Z5I0"/>
<dbReference type="EMBL" id="JAPYYP010000041">
    <property type="protein sequence ID" value="MDA5110749.1"/>
    <property type="molecule type" value="Genomic_DNA"/>
</dbReference>
<evidence type="ECO:0000259" key="4">
    <source>
        <dbReference type="Pfam" id="PF18088"/>
    </source>
</evidence>
<evidence type="ECO:0000313" key="6">
    <source>
        <dbReference type="Proteomes" id="UP001151071"/>
    </source>
</evidence>
<keyword evidence="2" id="KW-0378">Hydrolase</keyword>
<evidence type="ECO:0000313" key="5">
    <source>
        <dbReference type="EMBL" id="MDA5110749.1"/>
    </source>
</evidence>
<dbReference type="Gene3D" id="3.20.20.80">
    <property type="entry name" value="Glycosidases"/>
    <property type="match status" value="1"/>
</dbReference>
<organism evidence="5 6">
    <name type="scientific">Brevibacillus thermoruber</name>
    <dbReference type="NCBI Taxonomy" id="33942"/>
    <lineage>
        <taxon>Bacteria</taxon>
        <taxon>Bacillati</taxon>
        <taxon>Bacillota</taxon>
        <taxon>Bacilli</taxon>
        <taxon>Bacillales</taxon>
        <taxon>Paenibacillaceae</taxon>
        <taxon>Brevibacillus</taxon>
    </lineage>
</organism>
<feature type="domain" description="Glycoside Hydrolase 20C C-terminal" evidence="4">
    <location>
        <begin position="427"/>
        <end position="615"/>
    </location>
</feature>
<dbReference type="Proteomes" id="UP001151071">
    <property type="component" value="Unassembled WGS sequence"/>
</dbReference>
<evidence type="ECO:0000256" key="2">
    <source>
        <dbReference type="ARBA" id="ARBA00022801"/>
    </source>
</evidence>
<dbReference type="InterPro" id="IPR017853">
    <property type="entry name" value="GH"/>
</dbReference>
<comment type="similarity">
    <text evidence="1">Belongs to the glycosyl hydrolase 20 family.</text>
</comment>
<evidence type="ECO:0000256" key="1">
    <source>
        <dbReference type="ARBA" id="ARBA00006285"/>
    </source>
</evidence>
<dbReference type="GO" id="GO:0005975">
    <property type="term" value="P:carbohydrate metabolic process"/>
    <property type="evidence" value="ECO:0007669"/>
    <property type="project" value="InterPro"/>
</dbReference>
<dbReference type="PANTHER" id="PTHR21040:SF8">
    <property type="entry name" value="BCDNA.GH04120"/>
    <property type="match status" value="1"/>
</dbReference>
<comment type="caution">
    <text evidence="5">The sequence shown here is derived from an EMBL/GenBank/DDBJ whole genome shotgun (WGS) entry which is preliminary data.</text>
</comment>
<dbReference type="SUPFAM" id="SSF51445">
    <property type="entry name" value="(Trans)glycosidases"/>
    <property type="match status" value="1"/>
</dbReference>
<name>A0A9X3Z5I0_9BACL</name>
<keyword evidence="6" id="KW-1185">Reference proteome</keyword>
<reference evidence="5" key="1">
    <citation type="submission" date="2022-12" db="EMBL/GenBank/DDBJ databases">
        <title>Draft genome sequence of the thermophilic strain Brevibacillus thermoruber HT42, isolated from Los Humeros, Puebla, Mexico, with biotechnological potential.</title>
        <authorList>
            <person name="Lara Sanchez J."/>
            <person name="Solis Palacios R."/>
            <person name="Bustos Baena A.S."/>
            <person name="Ruz Baez A.E."/>
            <person name="Espinosa Luna G."/>
            <person name="Oliart Ros R.M."/>
        </authorList>
    </citation>
    <scope>NUCLEOTIDE SEQUENCE</scope>
    <source>
        <strain evidence="5">HT42</strain>
    </source>
</reference>
<accession>A0A9X3Z5I0</accession>
<dbReference type="Gene3D" id="1.20.120.670">
    <property type="entry name" value="N-acetyl-b-d-glucoasminidase"/>
    <property type="match status" value="1"/>
</dbReference>
<dbReference type="GO" id="GO:0004563">
    <property type="term" value="F:beta-N-acetylhexosaminidase activity"/>
    <property type="evidence" value="ECO:0007669"/>
    <property type="project" value="UniProtKB-ARBA"/>
</dbReference>
<dbReference type="InterPro" id="IPR041063">
    <property type="entry name" value="Glyco_H_20C_C"/>
</dbReference>